<feature type="signal peptide" evidence="1">
    <location>
        <begin position="1"/>
        <end position="28"/>
    </location>
</feature>
<organism evidence="2 3">
    <name type="scientific">Nonomuraea rosea</name>
    <dbReference type="NCBI Taxonomy" id="638574"/>
    <lineage>
        <taxon>Bacteria</taxon>
        <taxon>Bacillati</taxon>
        <taxon>Actinomycetota</taxon>
        <taxon>Actinomycetes</taxon>
        <taxon>Streptosporangiales</taxon>
        <taxon>Streptosporangiaceae</taxon>
        <taxon>Nonomuraea</taxon>
    </lineage>
</organism>
<reference evidence="3" key="1">
    <citation type="journal article" date="2019" name="Int. J. Syst. Evol. Microbiol.">
        <title>The Global Catalogue of Microorganisms (GCM) 10K type strain sequencing project: providing services to taxonomists for standard genome sequencing and annotation.</title>
        <authorList>
            <consortium name="The Broad Institute Genomics Platform"/>
            <consortium name="The Broad Institute Genome Sequencing Center for Infectious Disease"/>
            <person name="Wu L."/>
            <person name="Ma J."/>
        </authorList>
    </citation>
    <scope>NUCLEOTIDE SEQUENCE [LARGE SCALE GENOMIC DNA]</scope>
    <source>
        <strain evidence="3">JCM 17326</strain>
    </source>
</reference>
<comment type="caution">
    <text evidence="2">The sequence shown here is derived from an EMBL/GenBank/DDBJ whole genome shotgun (WGS) entry which is preliminary data.</text>
</comment>
<proteinExistence type="predicted"/>
<evidence type="ECO:0000313" key="2">
    <source>
        <dbReference type="EMBL" id="GAA3622091.1"/>
    </source>
</evidence>
<feature type="chain" id="PRO_5047321404" description="PLAT domain-containing protein" evidence="1">
    <location>
        <begin position="29"/>
        <end position="159"/>
    </location>
</feature>
<evidence type="ECO:0000256" key="1">
    <source>
        <dbReference type="SAM" id="SignalP"/>
    </source>
</evidence>
<sequence>MASILRKTAIFGALGLALSIIPAATASASATSAQRELSDSKCADDDSDYEYYGILRVFYTPDSNSDVDHVNDIKYFLGTENGRKLGKKSNVRLRIRESLPDRPDKTLWEWESGDDIKPGWHSKQPYRNVAFKKRWHVDAKFTFDVSGVDPRSVCTTNKA</sequence>
<dbReference type="RefSeq" id="WP_345579508.1">
    <property type="nucleotide sequence ID" value="NZ_BAABDQ010000066.1"/>
</dbReference>
<gene>
    <name evidence="2" type="ORF">GCM10022419_129720</name>
</gene>
<keyword evidence="3" id="KW-1185">Reference proteome</keyword>
<name>A0ABP6ZXV5_9ACTN</name>
<accession>A0ABP6ZXV5</accession>
<protein>
    <recommendedName>
        <fullName evidence="4">PLAT domain-containing protein</fullName>
    </recommendedName>
</protein>
<keyword evidence="1" id="KW-0732">Signal</keyword>
<evidence type="ECO:0000313" key="3">
    <source>
        <dbReference type="Proteomes" id="UP001500630"/>
    </source>
</evidence>
<dbReference type="EMBL" id="BAABDQ010000066">
    <property type="protein sequence ID" value="GAA3622091.1"/>
    <property type="molecule type" value="Genomic_DNA"/>
</dbReference>
<dbReference type="Proteomes" id="UP001500630">
    <property type="component" value="Unassembled WGS sequence"/>
</dbReference>
<evidence type="ECO:0008006" key="4">
    <source>
        <dbReference type="Google" id="ProtNLM"/>
    </source>
</evidence>